<dbReference type="AlphaFoldDB" id="A0AAV7QJL5"/>
<evidence type="ECO:0000313" key="1">
    <source>
        <dbReference type="EMBL" id="KAJ1140669.1"/>
    </source>
</evidence>
<organism evidence="1 2">
    <name type="scientific">Pleurodeles waltl</name>
    <name type="common">Iberian ribbed newt</name>
    <dbReference type="NCBI Taxonomy" id="8319"/>
    <lineage>
        <taxon>Eukaryota</taxon>
        <taxon>Metazoa</taxon>
        <taxon>Chordata</taxon>
        <taxon>Craniata</taxon>
        <taxon>Vertebrata</taxon>
        <taxon>Euteleostomi</taxon>
        <taxon>Amphibia</taxon>
        <taxon>Batrachia</taxon>
        <taxon>Caudata</taxon>
        <taxon>Salamandroidea</taxon>
        <taxon>Salamandridae</taxon>
        <taxon>Pleurodelinae</taxon>
        <taxon>Pleurodeles</taxon>
    </lineage>
</organism>
<dbReference type="EMBL" id="JANPWB010000010">
    <property type="protein sequence ID" value="KAJ1140669.1"/>
    <property type="molecule type" value="Genomic_DNA"/>
</dbReference>
<protein>
    <submittedName>
        <fullName evidence="1">Uncharacterized protein</fullName>
    </submittedName>
</protein>
<comment type="caution">
    <text evidence="1">The sequence shown here is derived from an EMBL/GenBank/DDBJ whole genome shotgun (WGS) entry which is preliminary data.</text>
</comment>
<proteinExistence type="predicted"/>
<dbReference type="Proteomes" id="UP001066276">
    <property type="component" value="Chromosome 6"/>
</dbReference>
<reference evidence="1" key="1">
    <citation type="journal article" date="2022" name="bioRxiv">
        <title>Sequencing and chromosome-scale assembly of the giantPleurodeles waltlgenome.</title>
        <authorList>
            <person name="Brown T."/>
            <person name="Elewa A."/>
            <person name="Iarovenko S."/>
            <person name="Subramanian E."/>
            <person name="Araus A.J."/>
            <person name="Petzold A."/>
            <person name="Susuki M."/>
            <person name="Suzuki K.-i.T."/>
            <person name="Hayashi T."/>
            <person name="Toyoda A."/>
            <person name="Oliveira C."/>
            <person name="Osipova E."/>
            <person name="Leigh N.D."/>
            <person name="Simon A."/>
            <person name="Yun M.H."/>
        </authorList>
    </citation>
    <scope>NUCLEOTIDE SEQUENCE</scope>
    <source>
        <strain evidence="1">20211129_DDA</strain>
        <tissue evidence="1">Liver</tissue>
    </source>
</reference>
<evidence type="ECO:0000313" key="2">
    <source>
        <dbReference type="Proteomes" id="UP001066276"/>
    </source>
</evidence>
<accession>A0AAV7QJL5</accession>
<name>A0AAV7QJL5_PLEWA</name>
<keyword evidence="2" id="KW-1185">Reference proteome</keyword>
<sequence>MSAPSPRIHEHTVAPRAAAAHLGPTAGEAAAARGQAAGEAAVRVKRCGARGSPFLRPRAVLRARRAGDPELGCGSRCARRV</sequence>
<gene>
    <name evidence="1" type="ORF">NDU88_007018</name>
</gene>